<keyword evidence="1" id="KW-0808">Transferase</keyword>
<dbReference type="Gene3D" id="1.10.510.10">
    <property type="entry name" value="Transferase(Phosphotransferase) domain 1"/>
    <property type="match status" value="1"/>
</dbReference>
<organism evidence="9 11">
    <name type="scientific">Taxus chinensis</name>
    <name type="common">Chinese yew</name>
    <name type="synonym">Taxus wallichiana var. chinensis</name>
    <dbReference type="NCBI Taxonomy" id="29808"/>
    <lineage>
        <taxon>Eukaryota</taxon>
        <taxon>Viridiplantae</taxon>
        <taxon>Streptophyta</taxon>
        <taxon>Embryophyta</taxon>
        <taxon>Tracheophyta</taxon>
        <taxon>Spermatophyta</taxon>
        <taxon>Pinopsida</taxon>
        <taxon>Pinidae</taxon>
        <taxon>Conifers II</taxon>
        <taxon>Cupressales</taxon>
        <taxon>Taxaceae</taxon>
        <taxon>Taxus</taxon>
    </lineage>
</organism>
<evidence type="ECO:0000256" key="7">
    <source>
        <dbReference type="SAM" id="MobiDB-lite"/>
    </source>
</evidence>
<feature type="compositionally biased region" description="Polar residues" evidence="7">
    <location>
        <begin position="71"/>
        <end position="86"/>
    </location>
</feature>
<evidence type="ECO:0000256" key="2">
    <source>
        <dbReference type="ARBA" id="ARBA00022741"/>
    </source>
</evidence>
<evidence type="ECO:0000313" key="11">
    <source>
        <dbReference type="Proteomes" id="UP000824469"/>
    </source>
</evidence>
<dbReference type="CDD" id="cd13999">
    <property type="entry name" value="STKc_MAP3K-like"/>
    <property type="match status" value="1"/>
</dbReference>
<dbReference type="GO" id="GO:0004674">
    <property type="term" value="F:protein serine/threonine kinase activity"/>
    <property type="evidence" value="ECO:0007669"/>
    <property type="project" value="UniProtKB-EC"/>
</dbReference>
<dbReference type="OMA" id="ECPMALR"/>
<name>A0AA38C8N8_TAXCH</name>
<evidence type="ECO:0000256" key="1">
    <source>
        <dbReference type="ARBA" id="ARBA00022679"/>
    </source>
</evidence>
<keyword evidence="3" id="KW-0418">Kinase</keyword>
<dbReference type="InterPro" id="IPR051681">
    <property type="entry name" value="Ser/Thr_Kinases-Pseudokinases"/>
</dbReference>
<dbReference type="InterPro" id="IPR011009">
    <property type="entry name" value="Kinase-like_dom_sf"/>
</dbReference>
<dbReference type="EMBL" id="JAHRHJ020000003">
    <property type="protein sequence ID" value="KAH9322325.1"/>
    <property type="molecule type" value="Genomic_DNA"/>
</dbReference>
<dbReference type="Gene3D" id="3.30.200.20">
    <property type="entry name" value="Phosphorylase Kinase, domain 1"/>
    <property type="match status" value="1"/>
</dbReference>
<evidence type="ECO:0000256" key="4">
    <source>
        <dbReference type="ARBA" id="ARBA00022840"/>
    </source>
</evidence>
<dbReference type="PANTHER" id="PTHR44329:SF73">
    <property type="entry name" value="OS01G0201200 PROTEIN"/>
    <property type="match status" value="1"/>
</dbReference>
<keyword evidence="4" id="KW-0067">ATP-binding</keyword>
<dbReference type="Proteomes" id="UP000824469">
    <property type="component" value="Unassembled WGS sequence"/>
</dbReference>
<dbReference type="InterPro" id="IPR000719">
    <property type="entry name" value="Prot_kinase_dom"/>
</dbReference>
<dbReference type="FunFam" id="3.30.200.20:FF:000034">
    <property type="entry name" value="Kinase suppressor of Ras 1"/>
    <property type="match status" value="1"/>
</dbReference>
<dbReference type="AlphaFoldDB" id="A0AA38C8N8"/>
<dbReference type="SMART" id="SM00220">
    <property type="entry name" value="S_TKc"/>
    <property type="match status" value="1"/>
</dbReference>
<dbReference type="InterPro" id="IPR001245">
    <property type="entry name" value="Ser-Thr/Tyr_kinase_cat_dom"/>
</dbReference>
<comment type="catalytic activity">
    <reaction evidence="6">
        <text>L-seryl-[protein] + ATP = O-phospho-L-seryl-[protein] + ADP + H(+)</text>
        <dbReference type="Rhea" id="RHEA:17989"/>
        <dbReference type="Rhea" id="RHEA-COMP:9863"/>
        <dbReference type="Rhea" id="RHEA-COMP:11604"/>
        <dbReference type="ChEBI" id="CHEBI:15378"/>
        <dbReference type="ChEBI" id="CHEBI:29999"/>
        <dbReference type="ChEBI" id="CHEBI:30616"/>
        <dbReference type="ChEBI" id="CHEBI:83421"/>
        <dbReference type="ChEBI" id="CHEBI:456216"/>
        <dbReference type="EC" id="2.7.11.1"/>
    </reaction>
</comment>
<evidence type="ECO:0000313" key="9">
    <source>
        <dbReference type="EMBL" id="KAH9291678.1"/>
    </source>
</evidence>
<accession>A0AA38C8N8</accession>
<keyword evidence="11" id="KW-1185">Reference proteome</keyword>
<dbReference type="GO" id="GO:0005524">
    <property type="term" value="F:ATP binding"/>
    <property type="evidence" value="ECO:0007669"/>
    <property type="project" value="UniProtKB-KW"/>
</dbReference>
<dbReference type="PROSITE" id="PS50011">
    <property type="entry name" value="PROTEIN_KINASE_DOM"/>
    <property type="match status" value="1"/>
</dbReference>
<dbReference type="SUPFAM" id="SSF56112">
    <property type="entry name" value="Protein kinase-like (PK-like)"/>
    <property type="match status" value="1"/>
</dbReference>
<evidence type="ECO:0000256" key="6">
    <source>
        <dbReference type="ARBA" id="ARBA00048679"/>
    </source>
</evidence>
<dbReference type="InterPro" id="IPR008271">
    <property type="entry name" value="Ser/Thr_kinase_AS"/>
</dbReference>
<evidence type="ECO:0000256" key="3">
    <source>
        <dbReference type="ARBA" id="ARBA00022777"/>
    </source>
</evidence>
<keyword evidence="2" id="KW-0547">Nucleotide-binding</keyword>
<evidence type="ECO:0000256" key="5">
    <source>
        <dbReference type="ARBA" id="ARBA00047899"/>
    </source>
</evidence>
<dbReference type="EMBL" id="JAHRHJ020003462">
    <property type="protein sequence ID" value="KAH9291678.1"/>
    <property type="molecule type" value="Genomic_DNA"/>
</dbReference>
<evidence type="ECO:0000313" key="10">
    <source>
        <dbReference type="EMBL" id="KAH9322325.1"/>
    </source>
</evidence>
<dbReference type="PRINTS" id="PR00109">
    <property type="entry name" value="TYRKINASE"/>
</dbReference>
<sequence>MGDNQDNRSTGNTQNYSSWVLRAKYSPTVCYRLDPLAKSSFPISREVLVPKPTTSGSIKLAPSSEDRKSPFSKSGSTEFSFSNLKSFSRRYPSPEPHSAVSETFREAKSKSKRFLSPQRKPLDNIRNKTSSMARHYNRGRKLKDSSTRTPTSTPPSSPMLSFFSPTKSPDFIHKDSQHKYSWSRYVEQSGDSMTAVESAQEWMVDLSKLFLGQKFAVGAHSRLYHGIYNEKPVAVKVIRQPDGDENEVLASRLEKQFNREVTTLSRLHHRNIVQLVAACISPPVFCVITEYLSGGSLRSFLHRREPGSVCLKEFLSMALHIARGMEYLHSQGVIHRDLKSENLLFTGDMCLKIVDFGIACEEVNCDYLNEDPGTYRWMAPEMISHKPYNRKVDVYSFGIVLWEIATGRVPYEDMTPVQAAFAVVHKNARPTLPEDCPLAMRKLIDNCWAQNPEKRPDFWYIVKILEQFEAALLHDGSLTLCQILCFNEQRNRLPQWFQRLGIGNPRNAISP</sequence>
<feature type="non-terminal residue" evidence="9">
    <location>
        <position position="511"/>
    </location>
</feature>
<feature type="region of interest" description="Disordered" evidence="7">
    <location>
        <begin position="53"/>
        <end position="164"/>
    </location>
</feature>
<dbReference type="PANTHER" id="PTHR44329">
    <property type="entry name" value="SERINE/THREONINE-PROTEIN KINASE TNNI3K-RELATED"/>
    <property type="match status" value="1"/>
</dbReference>
<feature type="domain" description="Protein kinase" evidence="8">
    <location>
        <begin position="209"/>
        <end position="469"/>
    </location>
</feature>
<reference evidence="9 11" key="1">
    <citation type="journal article" date="2021" name="Nat. Plants">
        <title>The Taxus genome provides insights into paclitaxel biosynthesis.</title>
        <authorList>
            <person name="Xiong X."/>
            <person name="Gou J."/>
            <person name="Liao Q."/>
            <person name="Li Y."/>
            <person name="Zhou Q."/>
            <person name="Bi G."/>
            <person name="Li C."/>
            <person name="Du R."/>
            <person name="Wang X."/>
            <person name="Sun T."/>
            <person name="Guo L."/>
            <person name="Liang H."/>
            <person name="Lu P."/>
            <person name="Wu Y."/>
            <person name="Zhang Z."/>
            <person name="Ro D.K."/>
            <person name="Shang Y."/>
            <person name="Huang S."/>
            <person name="Yan J."/>
        </authorList>
    </citation>
    <scope>NUCLEOTIDE SEQUENCE [LARGE SCALE GENOMIC DNA]</scope>
    <source>
        <strain evidence="9">Ta-2019</strain>
    </source>
</reference>
<dbReference type="PROSITE" id="PS00108">
    <property type="entry name" value="PROTEIN_KINASE_ST"/>
    <property type="match status" value="1"/>
</dbReference>
<evidence type="ECO:0000259" key="8">
    <source>
        <dbReference type="PROSITE" id="PS50011"/>
    </source>
</evidence>
<proteinExistence type="predicted"/>
<protein>
    <recommendedName>
        <fullName evidence="8">Protein kinase domain-containing protein</fullName>
    </recommendedName>
</protein>
<comment type="caution">
    <text evidence="9">The sequence shown here is derived from an EMBL/GenBank/DDBJ whole genome shotgun (WGS) entry which is preliminary data.</text>
</comment>
<gene>
    <name evidence="10" type="ORF">KI387_016964</name>
    <name evidence="9" type="ORF">KI387_043133</name>
</gene>
<dbReference type="Pfam" id="PF07714">
    <property type="entry name" value="PK_Tyr_Ser-Thr"/>
    <property type="match status" value="1"/>
</dbReference>
<comment type="catalytic activity">
    <reaction evidence="5">
        <text>L-threonyl-[protein] + ATP = O-phospho-L-threonyl-[protein] + ADP + H(+)</text>
        <dbReference type="Rhea" id="RHEA:46608"/>
        <dbReference type="Rhea" id="RHEA-COMP:11060"/>
        <dbReference type="Rhea" id="RHEA-COMP:11605"/>
        <dbReference type="ChEBI" id="CHEBI:15378"/>
        <dbReference type="ChEBI" id="CHEBI:30013"/>
        <dbReference type="ChEBI" id="CHEBI:30616"/>
        <dbReference type="ChEBI" id="CHEBI:61977"/>
        <dbReference type="ChEBI" id="CHEBI:456216"/>
        <dbReference type="EC" id="2.7.11.1"/>
    </reaction>
</comment>